<organism evidence="1 2">
    <name type="scientific">Mycobacterium phage Jeeves</name>
    <dbReference type="NCBI Taxonomy" id="2652402"/>
    <lineage>
        <taxon>Viruses</taxon>
        <taxon>Duplodnaviria</taxon>
        <taxon>Heunggongvirae</taxon>
        <taxon>Uroviricota</taxon>
        <taxon>Caudoviricetes</taxon>
        <taxon>Luchadorvirus</taxon>
        <taxon>Luchadorvirus jeeves</taxon>
        <taxon>Lucadorvirus jeeves</taxon>
    </lineage>
</organism>
<reference evidence="1 2" key="1">
    <citation type="submission" date="2019-08" db="EMBL/GenBank/DDBJ databases">
        <authorList>
            <person name="Pratt D."/>
            <person name="Casey M."/>
            <person name="Delaney K."/>
            <person name="Garza G."/>
            <person name="Hunt M."/>
            <person name="Riley S."/>
            <person name="Reid J."/>
            <person name="Ettinger A.-S.H."/>
            <person name="Ettinger W.F."/>
            <person name="Fay M."/>
            <person name="Mckenzie S.K."/>
            <person name="Anders K.R."/>
            <person name="Garlena R.A."/>
            <person name="Russell D.A."/>
            <person name="Pope W.H."/>
            <person name="Jacobs-Sera D."/>
            <person name="Hatfull G.F."/>
        </authorList>
    </citation>
    <scope>NUCLEOTIDE SEQUENCE [LARGE SCALE GENOMIC DNA]</scope>
</reference>
<dbReference type="RefSeq" id="YP_010104348.1">
    <property type="nucleotide sequence ID" value="NC_055817.1"/>
</dbReference>
<evidence type="ECO:0000313" key="2">
    <source>
        <dbReference type="Proteomes" id="UP000327532"/>
    </source>
</evidence>
<gene>
    <name evidence="1" type="primary">38</name>
    <name evidence="1" type="ORF">SEA_JEEVES_38</name>
</gene>
<name>A0A5J6T2X7_9CAUD</name>
<evidence type="ECO:0000313" key="1">
    <source>
        <dbReference type="EMBL" id="QFG04513.1"/>
    </source>
</evidence>
<dbReference type="EMBL" id="MN310541">
    <property type="protein sequence ID" value="QFG04513.1"/>
    <property type="molecule type" value="Genomic_DNA"/>
</dbReference>
<proteinExistence type="predicted"/>
<dbReference type="GeneID" id="65122293"/>
<dbReference type="Proteomes" id="UP000327532">
    <property type="component" value="Segment"/>
</dbReference>
<accession>A0A5J6T2X7</accession>
<dbReference type="KEGG" id="vg:65122293"/>
<sequence length="97" mass="11032">MSDPTDVRAALRAQAERNKGKKPMDVRDAFARGSDLTTRTNVYILTATLKEMKQRALDEETSVSKLISEAVTSSWSLKDPVRWPKPKKKWETPDIEL</sequence>
<protein>
    <submittedName>
        <fullName evidence="1">ParB-like dsDNA partitioning protein</fullName>
    </submittedName>
</protein>
<keyword evidence="2" id="KW-1185">Reference proteome</keyword>